<feature type="transmembrane region" description="Helical" evidence="1">
    <location>
        <begin position="460"/>
        <end position="487"/>
    </location>
</feature>
<feature type="transmembrane region" description="Helical" evidence="1">
    <location>
        <begin position="513"/>
        <end position="533"/>
    </location>
</feature>
<dbReference type="Gene3D" id="3.30.70.1440">
    <property type="entry name" value="Multidrug efflux transporter AcrB pore domain"/>
    <property type="match status" value="1"/>
</dbReference>
<feature type="transmembrane region" description="Helical" evidence="1">
    <location>
        <begin position="357"/>
        <end position="375"/>
    </location>
</feature>
<keyword evidence="1" id="KW-1133">Transmembrane helix</keyword>
<sequence>MDRLTKFSLKNRAAIIIMIFLISILGVYSGSKLPMEFLPSIDNPAITVTTLSQGLDAETMTKDVTDPLEKQFRNLEHVDTITSSTYEGLSRIDIAYTSKANMKDAAREVEKAVNTIKLPKDVTKPVVSQLNTSMIPLAQITIQKQNGFSKADEKQIEKQIEKEIVPQLENIDGVANVMFFGKSTSELSIVLDPNQLKNKNVTSQQVLTVLQGKETSTPAGAITVNQEEYNLRVIGDIKNVNDIKNITVAPQVKLQDIAQIEIKQHYDTISHINGEEGTGLIIMKEPSKNAVAIGKEIDKKVKEIDKEYKDQFSIKLLASTHEQVENAVTSMGKEVILGAIAATLIILIFLRNFRTTLIAVVSIPLSILLTLFLLHQSNITLNILTLGGLAVAVGRLVDDSIVVIENIFRRLQKDSFSKDIILDATKEVAVAITSSTLTTVAVFLPIGLVAGAIGKLMLPMVLAVVYSILSSLIVALTVVPLMAFLLLKKTKHRKPNSSSRYVATLKWALSHKFIILLTAFLLFVGSIAAYILLPKANIKSEDDTMLSINMTFPADYNAESQKQKAFDFEKKLLSNSDITDVILRMGSSAEDAQWGQTTKNNLASIFVVFKKGSDIDQYIKDLKKENKTFEPAELDYIKTSYSSSGGGNNLQFNVTATNEADLKEAATIVETKLKSMDDLSKVKTNLEDSKKEWQIHIDQTKAEQLGLTPEIAAQQVAFLMKKSPIGEITINNEKATIMIEHKKENINKQEDILNTNILSPINGPIPLKDIATISEKQTQTEIFHKDGKETIQITAEASNEDLSKVNTAVNKAMTDLDLPSGAKVNIAGATESMQENFTDLFKIMGIAIGIVYLIMVITFGQARAPFAILFSLPLAAVGGILGLIISRTPVDVNSLIGALMLIGIVVTNAIVLIERVQQNREHGMETREALLEAGSTRLRPIIMTAITTIVAMLPLLFGQSQAGSMVSKSLAVVVIGGLAVSTALTLVVVPVMYELLDKIGRKRRSRRKISTSTETPDI</sequence>
<keyword evidence="1" id="KW-0472">Membrane</keyword>
<dbReference type="Proteomes" id="UP000194551">
    <property type="component" value="Unassembled WGS sequence"/>
</dbReference>
<dbReference type="EMBL" id="NFEM01000015">
    <property type="protein sequence ID" value="OUA10664.1"/>
    <property type="molecule type" value="Genomic_DNA"/>
</dbReference>
<feature type="transmembrane region" description="Helical" evidence="1">
    <location>
        <begin position="866"/>
        <end position="886"/>
    </location>
</feature>
<comment type="caution">
    <text evidence="2">The sequence shown here is derived from an EMBL/GenBank/DDBJ whole genome shotgun (WGS) entry which is preliminary data.</text>
</comment>
<dbReference type="Gene3D" id="3.30.2090.10">
    <property type="entry name" value="Multidrug efflux transporter AcrB TolC docking domain, DN and DC subdomains"/>
    <property type="match status" value="2"/>
</dbReference>
<protein>
    <submittedName>
        <fullName evidence="2">Multidrug transporter AcrB</fullName>
    </submittedName>
</protein>
<feature type="transmembrane region" description="Helical" evidence="1">
    <location>
        <begin position="937"/>
        <end position="957"/>
    </location>
</feature>
<reference evidence="2 3" key="1">
    <citation type="submission" date="2016-10" db="EMBL/GenBank/DDBJ databases">
        <title>Comparative genomics of Bacillus thuringiensis reveals a path to pathogens against multiple invertebrate hosts.</title>
        <authorList>
            <person name="Zheng J."/>
            <person name="Gao Q."/>
            <person name="Liu H."/>
            <person name="Peng D."/>
            <person name="Ruan L."/>
            <person name="Sun M."/>
        </authorList>
    </citation>
    <scope>NUCLEOTIDE SEQUENCE [LARGE SCALE GENOMIC DNA]</scope>
    <source>
        <strain evidence="2">HD5</strain>
    </source>
</reference>
<feature type="transmembrane region" description="Helical" evidence="1">
    <location>
        <begin position="840"/>
        <end position="859"/>
    </location>
</feature>
<evidence type="ECO:0000313" key="3">
    <source>
        <dbReference type="Proteomes" id="UP000194551"/>
    </source>
</evidence>
<feature type="transmembrane region" description="Helical" evidence="1">
    <location>
        <begin position="381"/>
        <end position="408"/>
    </location>
</feature>
<evidence type="ECO:0000313" key="2">
    <source>
        <dbReference type="EMBL" id="OUA10664.1"/>
    </source>
</evidence>
<dbReference type="SUPFAM" id="SSF82693">
    <property type="entry name" value="Multidrug efflux transporter AcrB pore domain, PN1, PN2, PC1 and PC2 subdomains"/>
    <property type="match status" value="2"/>
</dbReference>
<dbReference type="InterPro" id="IPR027463">
    <property type="entry name" value="AcrB_DN_DC_subdom"/>
</dbReference>
<dbReference type="Gene3D" id="3.30.70.1430">
    <property type="entry name" value="Multidrug efflux transporter AcrB pore domain"/>
    <property type="match status" value="2"/>
</dbReference>
<feature type="transmembrane region" description="Helical" evidence="1">
    <location>
        <begin position="892"/>
        <end position="916"/>
    </location>
</feature>
<keyword evidence="1" id="KW-0812">Transmembrane</keyword>
<dbReference type="PRINTS" id="PR00702">
    <property type="entry name" value="ACRIFLAVINRP"/>
</dbReference>
<dbReference type="GO" id="GO:0042910">
    <property type="term" value="F:xenobiotic transmembrane transporter activity"/>
    <property type="evidence" value="ECO:0007669"/>
    <property type="project" value="TreeGrafter"/>
</dbReference>
<proteinExistence type="predicted"/>
<dbReference type="InterPro" id="IPR001036">
    <property type="entry name" value="Acrflvin-R"/>
</dbReference>
<feature type="transmembrane region" description="Helical" evidence="1">
    <location>
        <begin position="969"/>
        <end position="996"/>
    </location>
</feature>
<dbReference type="Gene3D" id="1.20.1640.10">
    <property type="entry name" value="Multidrug efflux transporter AcrB transmembrane domain"/>
    <property type="match status" value="2"/>
</dbReference>
<dbReference type="SUPFAM" id="SSF82714">
    <property type="entry name" value="Multidrug efflux transporter AcrB TolC docking domain, DN and DC subdomains"/>
    <property type="match status" value="2"/>
</dbReference>
<feature type="transmembrane region" description="Helical" evidence="1">
    <location>
        <begin position="331"/>
        <end position="350"/>
    </location>
</feature>
<organism evidence="2 3">
    <name type="scientific">Bacillus thuringiensis</name>
    <dbReference type="NCBI Taxonomy" id="1428"/>
    <lineage>
        <taxon>Bacteria</taxon>
        <taxon>Bacillati</taxon>
        <taxon>Bacillota</taxon>
        <taxon>Bacilli</taxon>
        <taxon>Bacillales</taxon>
        <taxon>Bacillaceae</taxon>
        <taxon>Bacillus</taxon>
        <taxon>Bacillus cereus group</taxon>
    </lineage>
</organism>
<feature type="transmembrane region" description="Helical" evidence="1">
    <location>
        <begin position="428"/>
        <end position="454"/>
    </location>
</feature>
<dbReference type="PANTHER" id="PTHR32063:SF0">
    <property type="entry name" value="SWARMING MOTILITY PROTEIN SWRC"/>
    <property type="match status" value="1"/>
</dbReference>
<dbReference type="Pfam" id="PF00873">
    <property type="entry name" value="ACR_tran"/>
    <property type="match status" value="1"/>
</dbReference>
<feature type="transmembrane region" description="Helical" evidence="1">
    <location>
        <begin position="12"/>
        <end position="30"/>
    </location>
</feature>
<dbReference type="PANTHER" id="PTHR32063">
    <property type="match status" value="1"/>
</dbReference>
<dbReference type="GO" id="GO:0005886">
    <property type="term" value="C:plasma membrane"/>
    <property type="evidence" value="ECO:0007669"/>
    <property type="project" value="TreeGrafter"/>
</dbReference>
<dbReference type="Gene3D" id="3.30.70.1320">
    <property type="entry name" value="Multidrug efflux transporter AcrB pore domain like"/>
    <property type="match status" value="1"/>
</dbReference>
<dbReference type="SUPFAM" id="SSF82866">
    <property type="entry name" value="Multidrug efflux transporter AcrB transmembrane domain"/>
    <property type="match status" value="2"/>
</dbReference>
<dbReference type="AlphaFoldDB" id="A0A9X6KHQ9"/>
<gene>
    <name evidence="2" type="ORF">BK774_02475</name>
</gene>
<dbReference type="RefSeq" id="WP_053514429.1">
    <property type="nucleotide sequence ID" value="NZ_CAKJXA010000022.1"/>
</dbReference>
<evidence type="ECO:0000256" key="1">
    <source>
        <dbReference type="SAM" id="Phobius"/>
    </source>
</evidence>
<name>A0A9X6KHQ9_BACTU</name>
<accession>A0A9X6KHQ9</accession>